<dbReference type="FunFam" id="2.60.120.200:FF:000018">
    <property type="entry name" value="Calreticulin 1b"/>
    <property type="match status" value="1"/>
</dbReference>
<dbReference type="GO" id="GO:0005509">
    <property type="term" value="F:calcium ion binding"/>
    <property type="evidence" value="ECO:0007669"/>
    <property type="project" value="InterPro"/>
</dbReference>
<protein>
    <submittedName>
        <fullName evidence="16">Calreticulin</fullName>
    </submittedName>
</protein>
<dbReference type="Gene3D" id="2.60.120.200">
    <property type="match status" value="1"/>
</dbReference>
<dbReference type="PRINTS" id="PR00626">
    <property type="entry name" value="CALRETICULIN"/>
</dbReference>
<dbReference type="GO" id="GO:0036503">
    <property type="term" value="P:ERAD pathway"/>
    <property type="evidence" value="ECO:0007669"/>
    <property type="project" value="TreeGrafter"/>
</dbReference>
<dbReference type="InterPro" id="IPR009033">
    <property type="entry name" value="Calreticulin/calnexin_P_dom_sf"/>
</dbReference>
<feature type="region of interest" description="Disordered" evidence="14">
    <location>
        <begin position="391"/>
        <end position="459"/>
    </location>
</feature>
<feature type="region of interest" description="Disordered" evidence="14">
    <location>
        <begin position="253"/>
        <end position="321"/>
    </location>
</feature>
<keyword evidence="3" id="KW-0479">Metal-binding</keyword>
<evidence type="ECO:0000256" key="7">
    <source>
        <dbReference type="ARBA" id="ARBA00022824"/>
    </source>
</evidence>
<keyword evidence="7 13" id="KW-0256">Endoplasmic reticulum</keyword>
<keyword evidence="12" id="KW-1015">Disulfide bond</keyword>
<dbReference type="Proteomes" id="UP000325081">
    <property type="component" value="Unassembled WGS sequence"/>
</dbReference>
<organism evidence="16 17">
    <name type="scientific">Striga asiatica</name>
    <name type="common">Asiatic witchweed</name>
    <name type="synonym">Buchnera asiatica</name>
    <dbReference type="NCBI Taxonomy" id="4170"/>
    <lineage>
        <taxon>Eukaryota</taxon>
        <taxon>Viridiplantae</taxon>
        <taxon>Streptophyta</taxon>
        <taxon>Embryophyta</taxon>
        <taxon>Tracheophyta</taxon>
        <taxon>Spermatophyta</taxon>
        <taxon>Magnoliopsida</taxon>
        <taxon>eudicotyledons</taxon>
        <taxon>Gunneridae</taxon>
        <taxon>Pentapetalae</taxon>
        <taxon>asterids</taxon>
        <taxon>lamiids</taxon>
        <taxon>Lamiales</taxon>
        <taxon>Orobanchaceae</taxon>
        <taxon>Buchnereae</taxon>
        <taxon>Striga</taxon>
    </lineage>
</organism>
<evidence type="ECO:0000259" key="15">
    <source>
        <dbReference type="Pfam" id="PF13966"/>
    </source>
</evidence>
<evidence type="ECO:0000256" key="13">
    <source>
        <dbReference type="RuleBase" id="RU362126"/>
    </source>
</evidence>
<evidence type="ECO:0000256" key="10">
    <source>
        <dbReference type="ARBA" id="ARBA00023186"/>
    </source>
</evidence>
<dbReference type="Pfam" id="PF00262">
    <property type="entry name" value="Calreticulin"/>
    <property type="match status" value="2"/>
</dbReference>
<keyword evidence="5" id="KW-0430">Lectin</keyword>
<evidence type="ECO:0000256" key="3">
    <source>
        <dbReference type="ARBA" id="ARBA00022723"/>
    </source>
</evidence>
<dbReference type="PROSITE" id="PS00805">
    <property type="entry name" value="CALRETICULIN_REPEAT"/>
    <property type="match status" value="1"/>
</dbReference>
<keyword evidence="8" id="KW-0862">Zinc</keyword>
<dbReference type="SUPFAM" id="SSF63887">
    <property type="entry name" value="P-domain of calnexin/calreticulin"/>
    <property type="match status" value="1"/>
</dbReference>
<evidence type="ECO:0000313" key="17">
    <source>
        <dbReference type="Proteomes" id="UP000325081"/>
    </source>
</evidence>
<dbReference type="InterPro" id="IPR001580">
    <property type="entry name" value="Calret/calnex"/>
</dbReference>
<gene>
    <name evidence="16" type="ORF">STAS_25744</name>
</gene>
<keyword evidence="10 13" id="KW-0143">Chaperone</keyword>
<dbReference type="InterPro" id="IPR013320">
    <property type="entry name" value="ConA-like_dom_sf"/>
</dbReference>
<keyword evidence="9" id="KW-0106">Calcium</keyword>
<reference evidence="17" key="1">
    <citation type="journal article" date="2019" name="Curr. Biol.">
        <title>Genome Sequence of Striga asiatica Provides Insight into the Evolution of Plant Parasitism.</title>
        <authorList>
            <person name="Yoshida S."/>
            <person name="Kim S."/>
            <person name="Wafula E.K."/>
            <person name="Tanskanen J."/>
            <person name="Kim Y.M."/>
            <person name="Honaas L."/>
            <person name="Yang Z."/>
            <person name="Spallek T."/>
            <person name="Conn C.E."/>
            <person name="Ichihashi Y."/>
            <person name="Cheong K."/>
            <person name="Cui S."/>
            <person name="Der J.P."/>
            <person name="Gundlach H."/>
            <person name="Jiao Y."/>
            <person name="Hori C."/>
            <person name="Ishida J.K."/>
            <person name="Kasahara H."/>
            <person name="Kiba T."/>
            <person name="Kim M.S."/>
            <person name="Koo N."/>
            <person name="Laohavisit A."/>
            <person name="Lee Y.H."/>
            <person name="Lumba S."/>
            <person name="McCourt P."/>
            <person name="Mortimer J.C."/>
            <person name="Mutuku J.M."/>
            <person name="Nomura T."/>
            <person name="Sasaki-Sekimoto Y."/>
            <person name="Seto Y."/>
            <person name="Wang Y."/>
            <person name="Wakatake T."/>
            <person name="Sakakibara H."/>
            <person name="Demura T."/>
            <person name="Yamaguchi S."/>
            <person name="Yoneyama K."/>
            <person name="Manabe R.I."/>
            <person name="Nelson D.C."/>
            <person name="Schulman A.H."/>
            <person name="Timko M.P."/>
            <person name="dePamphilis C.W."/>
            <person name="Choi D."/>
            <person name="Shirasu K."/>
        </authorList>
    </citation>
    <scope>NUCLEOTIDE SEQUENCE [LARGE SCALE GENOMIC DNA]</scope>
    <source>
        <strain evidence="17">cv. UVA1</strain>
    </source>
</reference>
<dbReference type="Pfam" id="PF13966">
    <property type="entry name" value="zf-RVT"/>
    <property type="match status" value="1"/>
</dbReference>
<feature type="compositionally biased region" description="Basic and acidic residues" evidence="14">
    <location>
        <begin position="436"/>
        <end position="459"/>
    </location>
</feature>
<evidence type="ECO:0000256" key="1">
    <source>
        <dbReference type="ARBA" id="ARBA00004319"/>
    </source>
</evidence>
<name>A0A5A7QUK4_STRAF</name>
<feature type="compositionally biased region" description="Basic and acidic residues" evidence="14">
    <location>
        <begin position="391"/>
        <end position="415"/>
    </location>
</feature>
<sequence>MSDGAEMQFTMENQRYKTKHTSLMEPLSRSQLSQQTMAIALRRYLNPKPLSLAVALSLLLAVSSAKVFFEERFDDGWESRWVKSDWKRNDKTAGEWNYTAGKWHGDSNDKGIQTSEDYRFYAISAEFPEFSNKDKTLVFQFSVKHEQKLDCGGGYMKLLSGEVDQKEFGGDTPYSIMFGPDICGYSTKKVHAILTYNGTNHLIKKEVPCETDQLTHVYTFILRPDATYSILIDNSEKQTGSLYSDWDILPPKKIKDPEAKKPEDWDDKEFISDPDDKKPEGYDDIPKEIVDPEAKKPEDWDDEEDGEWTSPTIPNPEYKGPWKAKKIKNPNYKGKWKAPLIDNPEFKDDPDLYVFPKLKYVGIELWQVKSGTLFDNILIADDPEYAKQVAEDTWGKQKDAEKAAFDEAEKKREEESKDDDEDPLESDAEDGDDDADDRKDADDEEIDAKSAEEPADGDKHELEAFNEVLLVKQLWRVVTQPNLLMSRLIKGRYFHNQRILEVRKKDGDSCLWKSWLGESPLNPTYNFNEMMRDCHVGRKDKLVWHHNPNGKFSVKSTYEAIIAHRNLSLEPQCSRLGNAKQELIWKKTWKLPLQPSLKHFIWRCYQGFLSTRCQLKKRGMKVKEICALCGEGLESIEHLLFTCSQTRSLEWALLQDHNTTFKAWWEDVCNIPRANILQVIIILSFCLMWNIWKARNDWVFKNKQYQVMEVVRKARSDWLSLEDLKTGGPCFPNSSGRGL</sequence>
<evidence type="ECO:0000256" key="8">
    <source>
        <dbReference type="ARBA" id="ARBA00022833"/>
    </source>
</evidence>
<keyword evidence="17" id="KW-1185">Reference proteome</keyword>
<keyword evidence="4" id="KW-0732">Signal</keyword>
<evidence type="ECO:0000256" key="9">
    <source>
        <dbReference type="ARBA" id="ARBA00022837"/>
    </source>
</evidence>
<dbReference type="PANTHER" id="PTHR11073">
    <property type="entry name" value="CALRETICULIN AND CALNEXIN"/>
    <property type="match status" value="1"/>
</dbReference>
<evidence type="ECO:0000256" key="11">
    <source>
        <dbReference type="ARBA" id="ARBA00037091"/>
    </source>
</evidence>
<feature type="domain" description="Reverse transcriptase zinc-binding" evidence="15">
    <location>
        <begin position="552"/>
        <end position="648"/>
    </location>
</feature>
<dbReference type="Gene3D" id="2.10.250.10">
    <property type="entry name" value="Calreticulin/calnexin, P domain"/>
    <property type="match status" value="1"/>
</dbReference>
<keyword evidence="6" id="KW-0677">Repeat</keyword>
<comment type="subcellular location">
    <subcellularLocation>
        <location evidence="1">Endoplasmic reticulum lumen</location>
    </subcellularLocation>
</comment>
<feature type="compositionally biased region" description="Acidic residues" evidence="14">
    <location>
        <begin position="416"/>
        <end position="435"/>
    </location>
</feature>
<dbReference type="GO" id="GO:0030246">
    <property type="term" value="F:carbohydrate binding"/>
    <property type="evidence" value="ECO:0007669"/>
    <property type="project" value="UniProtKB-KW"/>
</dbReference>
<evidence type="ECO:0000256" key="2">
    <source>
        <dbReference type="ARBA" id="ARBA00010983"/>
    </source>
</evidence>
<dbReference type="InterPro" id="IPR018124">
    <property type="entry name" value="Calret/calnex_CS"/>
</dbReference>
<evidence type="ECO:0000256" key="6">
    <source>
        <dbReference type="ARBA" id="ARBA00022737"/>
    </source>
</evidence>
<comment type="similarity">
    <text evidence="2 13">Belongs to the calreticulin family.</text>
</comment>
<dbReference type="PANTHER" id="PTHR11073:SF2">
    <property type="entry name" value="CALRETICULIN"/>
    <property type="match status" value="1"/>
</dbReference>
<evidence type="ECO:0000256" key="12">
    <source>
        <dbReference type="PIRSR" id="PIRSR601580-3"/>
    </source>
</evidence>
<dbReference type="GO" id="GO:0051082">
    <property type="term" value="F:unfolded protein binding"/>
    <property type="evidence" value="ECO:0007669"/>
    <property type="project" value="InterPro"/>
</dbReference>
<dbReference type="FunFam" id="2.10.250.10:FF:000002">
    <property type="entry name" value="Calreticulin"/>
    <property type="match status" value="1"/>
</dbReference>
<evidence type="ECO:0000256" key="14">
    <source>
        <dbReference type="SAM" id="MobiDB-lite"/>
    </source>
</evidence>
<feature type="compositionally biased region" description="Basic and acidic residues" evidence="14">
    <location>
        <begin position="253"/>
        <end position="298"/>
    </location>
</feature>
<dbReference type="PROSITE" id="PS00804">
    <property type="entry name" value="CALRETICULIN_2"/>
    <property type="match status" value="1"/>
</dbReference>
<dbReference type="InterPro" id="IPR026960">
    <property type="entry name" value="RVT-Znf"/>
</dbReference>
<proteinExistence type="inferred from homology"/>
<dbReference type="OrthoDB" id="1938156at2759"/>
<accession>A0A5A7QUK4</accession>
<comment type="function">
    <text evidence="11">Molecular calcium-binding chaperone promoting folding, oligomeric assembly and quality control in the ER via the calreticulin/calnexin cycle. This lectin may interact transiently with almost all of the monoglucosylated glycoproteins that are synthesized in the ER.</text>
</comment>
<comment type="caution">
    <text evidence="16">The sequence shown here is derived from an EMBL/GenBank/DDBJ whole genome shotgun (WGS) entry which is preliminary data.</text>
</comment>
<dbReference type="GO" id="GO:0006457">
    <property type="term" value="P:protein folding"/>
    <property type="evidence" value="ECO:0007669"/>
    <property type="project" value="InterPro"/>
</dbReference>
<dbReference type="GO" id="GO:0005789">
    <property type="term" value="C:endoplasmic reticulum membrane"/>
    <property type="evidence" value="ECO:0007669"/>
    <property type="project" value="TreeGrafter"/>
</dbReference>
<evidence type="ECO:0000313" key="16">
    <source>
        <dbReference type="EMBL" id="GER48578.1"/>
    </source>
</evidence>
<evidence type="ECO:0000256" key="4">
    <source>
        <dbReference type="ARBA" id="ARBA00022729"/>
    </source>
</evidence>
<evidence type="ECO:0000256" key="5">
    <source>
        <dbReference type="ARBA" id="ARBA00022734"/>
    </source>
</evidence>
<feature type="disulfide bond" evidence="12">
    <location>
        <begin position="151"/>
        <end position="183"/>
    </location>
</feature>
<dbReference type="PROSITE" id="PS00803">
    <property type="entry name" value="CALRETICULIN_1"/>
    <property type="match status" value="1"/>
</dbReference>
<dbReference type="SUPFAM" id="SSF49899">
    <property type="entry name" value="Concanavalin A-like lectins/glucanases"/>
    <property type="match status" value="1"/>
</dbReference>
<dbReference type="GO" id="GO:0005788">
    <property type="term" value="C:endoplasmic reticulum lumen"/>
    <property type="evidence" value="ECO:0007669"/>
    <property type="project" value="UniProtKB-SubCell"/>
</dbReference>
<dbReference type="EMBL" id="BKCP01008292">
    <property type="protein sequence ID" value="GER48578.1"/>
    <property type="molecule type" value="Genomic_DNA"/>
</dbReference>
<dbReference type="AlphaFoldDB" id="A0A5A7QUK4"/>